<dbReference type="AlphaFoldDB" id="A0A4D7YY22"/>
<dbReference type="Pfam" id="PF00034">
    <property type="entry name" value="Cytochrom_C"/>
    <property type="match status" value="2"/>
</dbReference>
<dbReference type="InterPro" id="IPR014353">
    <property type="entry name" value="Membr-bd_ADH_cyt_c"/>
</dbReference>
<evidence type="ECO:0000256" key="5">
    <source>
        <dbReference type="ARBA" id="ARBA00022729"/>
    </source>
</evidence>
<dbReference type="GO" id="GO:0009055">
    <property type="term" value="F:electron transfer activity"/>
    <property type="evidence" value="ECO:0007669"/>
    <property type="project" value="InterPro"/>
</dbReference>
<evidence type="ECO:0000259" key="13">
    <source>
        <dbReference type="PROSITE" id="PS51007"/>
    </source>
</evidence>
<keyword evidence="7 10" id="KW-0408">Iron</keyword>
<dbReference type="GO" id="GO:0020037">
    <property type="term" value="F:heme binding"/>
    <property type="evidence" value="ECO:0007669"/>
    <property type="project" value="InterPro"/>
</dbReference>
<feature type="binding site" description="covalent" evidence="9">
    <location>
        <position position="92"/>
    </location>
    <ligand>
        <name>heme c</name>
        <dbReference type="ChEBI" id="CHEBI:61717"/>
        <label>1</label>
    </ligand>
</feature>
<dbReference type="PANTHER" id="PTHR35008">
    <property type="entry name" value="BLL4482 PROTEIN-RELATED"/>
    <property type="match status" value="1"/>
</dbReference>
<evidence type="ECO:0000313" key="15">
    <source>
        <dbReference type="Proteomes" id="UP000298649"/>
    </source>
</evidence>
<proteinExistence type="predicted"/>
<dbReference type="InterPro" id="IPR051459">
    <property type="entry name" value="Cytochrome_c-type_DH"/>
</dbReference>
<dbReference type="Gene3D" id="1.10.760.10">
    <property type="entry name" value="Cytochrome c-like domain"/>
    <property type="match status" value="3"/>
</dbReference>
<dbReference type="GO" id="GO:0005506">
    <property type="term" value="F:iron ion binding"/>
    <property type="evidence" value="ECO:0007669"/>
    <property type="project" value="InterPro"/>
</dbReference>
<dbReference type="InterPro" id="IPR036909">
    <property type="entry name" value="Cyt_c-like_dom_sf"/>
</dbReference>
<dbReference type="PIRSF" id="PIRSF000018">
    <property type="entry name" value="Mb_ADH_cyt_c"/>
    <property type="match status" value="1"/>
</dbReference>
<evidence type="ECO:0000256" key="9">
    <source>
        <dbReference type="PIRSR" id="PIRSR000018-50"/>
    </source>
</evidence>
<feature type="binding site" description="axial binding residue" evidence="10">
    <location>
        <position position="361"/>
    </location>
    <ligand>
        <name>heme c</name>
        <dbReference type="ChEBI" id="CHEBI:61717"/>
        <label>3</label>
    </ligand>
    <ligandPart>
        <name>Fe</name>
        <dbReference type="ChEBI" id="CHEBI:18248"/>
    </ligandPart>
</feature>
<keyword evidence="8 12" id="KW-0472">Membrane</keyword>
<feature type="domain" description="Cytochrome c" evidence="13">
    <location>
        <begin position="344"/>
        <end position="435"/>
    </location>
</feature>
<accession>A0A4D7YY22</accession>
<reference evidence="14 15" key="1">
    <citation type="submission" date="2019-04" db="EMBL/GenBank/DDBJ databases">
        <title>Complete genome sequence of Agrobacterium tumefaciens CFBP7129.</title>
        <authorList>
            <person name="Haryono M."/>
            <person name="Lin Y.-C."/>
            <person name="Lai E.-M."/>
            <person name="Kuo C.-H."/>
        </authorList>
    </citation>
    <scope>NUCLEOTIDE SEQUENCE [LARGE SCALE GENOMIC DNA]</scope>
    <source>
        <strain evidence="14 15">CFBP7129</strain>
    </source>
</reference>
<dbReference type="Proteomes" id="UP000298649">
    <property type="component" value="Chromosome linear"/>
</dbReference>
<keyword evidence="12" id="KW-1133">Transmembrane helix</keyword>
<feature type="transmembrane region" description="Helical" evidence="12">
    <location>
        <begin position="34"/>
        <end position="57"/>
    </location>
</feature>
<dbReference type="InterPro" id="IPR009056">
    <property type="entry name" value="Cyt_c-like_dom"/>
</dbReference>
<feature type="binding site" description="covalent" evidence="9">
    <location>
        <position position="357"/>
    </location>
    <ligand>
        <name>heme c</name>
        <dbReference type="ChEBI" id="CHEBI:61717"/>
        <label>3</label>
    </ligand>
</feature>
<keyword evidence="12" id="KW-0812">Transmembrane</keyword>
<feature type="binding site" description="covalent" evidence="9">
    <location>
        <position position="360"/>
    </location>
    <ligand>
        <name>heme c</name>
        <dbReference type="ChEBI" id="CHEBI:61717"/>
        <label>3</label>
    </ligand>
</feature>
<feature type="binding site" description="covalent" evidence="9">
    <location>
        <position position="241"/>
    </location>
    <ligand>
        <name>heme c</name>
        <dbReference type="ChEBI" id="CHEBI:61717"/>
        <label>2</label>
    </ligand>
</feature>
<protein>
    <submittedName>
        <fullName evidence="14">C-type cytochrome</fullName>
    </submittedName>
</protein>
<dbReference type="GO" id="GO:0005886">
    <property type="term" value="C:plasma membrane"/>
    <property type="evidence" value="ECO:0007669"/>
    <property type="project" value="UniProtKB-SubCell"/>
</dbReference>
<dbReference type="PANTHER" id="PTHR35008:SF8">
    <property type="entry name" value="ALCOHOL DEHYDROGENASE CYTOCHROME C SUBUNIT"/>
    <property type="match status" value="1"/>
</dbReference>
<feature type="domain" description="Cytochrome c" evidence="13">
    <location>
        <begin position="223"/>
        <end position="329"/>
    </location>
</feature>
<evidence type="ECO:0000256" key="2">
    <source>
        <dbReference type="ARBA" id="ARBA00022475"/>
    </source>
</evidence>
<keyword evidence="2" id="KW-1003">Cell membrane</keyword>
<dbReference type="GO" id="GO:0016614">
    <property type="term" value="F:oxidoreductase activity, acting on CH-OH group of donors"/>
    <property type="evidence" value="ECO:0007669"/>
    <property type="project" value="InterPro"/>
</dbReference>
<feature type="binding site" description="axial binding residue" evidence="10">
    <location>
        <position position="96"/>
    </location>
    <ligand>
        <name>heme c</name>
        <dbReference type="ChEBI" id="CHEBI:61717"/>
        <label>1</label>
    </ligand>
    <ligandPart>
        <name>Fe</name>
        <dbReference type="ChEBI" id="CHEBI:18248"/>
    </ligandPart>
</feature>
<name>A0A4D7YY22_AGRTU</name>
<gene>
    <name evidence="14" type="ORF">CFBP7129_21630</name>
</gene>
<keyword evidence="3 9" id="KW-0349">Heme</keyword>
<dbReference type="PROSITE" id="PS51007">
    <property type="entry name" value="CYTC"/>
    <property type="match status" value="3"/>
</dbReference>
<comment type="cofactor">
    <cofactor evidence="9">
        <name>heme c</name>
        <dbReference type="ChEBI" id="CHEBI:61717"/>
    </cofactor>
    <text evidence="9">Binds 3 heme c groups covalently per subunit.</text>
</comment>
<evidence type="ECO:0000256" key="12">
    <source>
        <dbReference type="SAM" id="Phobius"/>
    </source>
</evidence>
<evidence type="ECO:0000256" key="6">
    <source>
        <dbReference type="ARBA" id="ARBA00022737"/>
    </source>
</evidence>
<evidence type="ECO:0000256" key="11">
    <source>
        <dbReference type="SAM" id="MobiDB-lite"/>
    </source>
</evidence>
<feature type="binding site" description="covalent" evidence="9">
    <location>
        <position position="238"/>
    </location>
    <ligand>
        <name>heme c</name>
        <dbReference type="ChEBI" id="CHEBI:61717"/>
        <label>2</label>
    </ligand>
</feature>
<dbReference type="SUPFAM" id="SSF46626">
    <property type="entry name" value="Cytochrome c"/>
    <property type="match status" value="3"/>
</dbReference>
<evidence type="ECO:0000256" key="10">
    <source>
        <dbReference type="PIRSR" id="PIRSR000018-51"/>
    </source>
</evidence>
<evidence type="ECO:0000256" key="7">
    <source>
        <dbReference type="ARBA" id="ARBA00023004"/>
    </source>
</evidence>
<feature type="region of interest" description="Disordered" evidence="11">
    <location>
        <begin position="1"/>
        <end position="23"/>
    </location>
</feature>
<keyword evidence="5" id="KW-0732">Signal</keyword>
<keyword evidence="6" id="KW-0677">Repeat</keyword>
<evidence type="ECO:0000313" key="14">
    <source>
        <dbReference type="EMBL" id="QCL96772.1"/>
    </source>
</evidence>
<dbReference type="EMBL" id="CP039923">
    <property type="protein sequence ID" value="QCL96772.1"/>
    <property type="molecule type" value="Genomic_DNA"/>
</dbReference>
<sequence>MQSLLTSLEGSRPRSATIDEDQSMTSLPKTKMKWLAGGVAAVVALGCVGVVAGYGVANVIYHFQTSSEMENLPAPTSERIAHGEYLARVGDCVACHTASGGRPFSGGLPLDTGFGVVLSSNITPDKDTGIGGWSMKQFFLAMRHGQGEDGKRLYPAMPYNTYARVSDDDIIDIKYYLDTLSPVTKAVDSNQMKFPFNIRPLMIGWNMLFLDTDQFEHDATKSAEWNRGRYIVDGLGHCTTCHSPKNIFGGDGAYLSGAVLQDWHAPNINGNGWPQVADWSEEDIAEYLKTGVNRHAIASGPMAEAIQNSTQHMEMSDLHAVATYLKSLETSEPTSMPALATMSPPSHTTKLTYDSLCATCHSPEGTGAKDLGPALRGNTAILGSGGASTTMRMILSGGYSAKTATHPTGFAMPSFAWKLNDHEAADLANYIRNAWGNVSPAISTDEVKAMRTKVASTARTD</sequence>
<feature type="binding site" description="axial binding residue" evidence="10">
    <location>
        <position position="242"/>
    </location>
    <ligand>
        <name>heme c</name>
        <dbReference type="ChEBI" id="CHEBI:61717"/>
        <label>2</label>
    </ligand>
    <ligandPart>
        <name>Fe</name>
        <dbReference type="ChEBI" id="CHEBI:18248"/>
    </ligandPart>
</feature>
<evidence type="ECO:0000256" key="3">
    <source>
        <dbReference type="ARBA" id="ARBA00022617"/>
    </source>
</evidence>
<feature type="binding site" description="covalent" evidence="9">
    <location>
        <position position="95"/>
    </location>
    <ligand>
        <name>heme c</name>
        <dbReference type="ChEBI" id="CHEBI:61717"/>
        <label>1</label>
    </ligand>
</feature>
<evidence type="ECO:0000256" key="1">
    <source>
        <dbReference type="ARBA" id="ARBA00004236"/>
    </source>
</evidence>
<evidence type="ECO:0000256" key="8">
    <source>
        <dbReference type="ARBA" id="ARBA00023136"/>
    </source>
</evidence>
<comment type="subcellular location">
    <subcellularLocation>
        <location evidence="1">Cell membrane</location>
    </subcellularLocation>
</comment>
<evidence type="ECO:0000256" key="4">
    <source>
        <dbReference type="ARBA" id="ARBA00022723"/>
    </source>
</evidence>
<keyword evidence="4 10" id="KW-0479">Metal-binding</keyword>
<feature type="domain" description="Cytochrome c" evidence="13">
    <location>
        <begin position="78"/>
        <end position="181"/>
    </location>
</feature>
<organism evidence="14 15">
    <name type="scientific">Agrobacterium tumefaciens</name>
    <dbReference type="NCBI Taxonomy" id="358"/>
    <lineage>
        <taxon>Bacteria</taxon>
        <taxon>Pseudomonadati</taxon>
        <taxon>Pseudomonadota</taxon>
        <taxon>Alphaproteobacteria</taxon>
        <taxon>Hyphomicrobiales</taxon>
        <taxon>Rhizobiaceae</taxon>
        <taxon>Rhizobium/Agrobacterium group</taxon>
        <taxon>Agrobacterium</taxon>
        <taxon>Agrobacterium tumefaciens complex</taxon>
    </lineage>
</organism>